<reference evidence="2 3" key="1">
    <citation type="journal article" date="2015" name="Genome Announc.">
        <title>Expanding the biotechnology potential of lactobacilli through comparative genomics of 213 strains and associated genera.</title>
        <authorList>
            <person name="Sun Z."/>
            <person name="Harris H.M."/>
            <person name="McCann A."/>
            <person name="Guo C."/>
            <person name="Argimon S."/>
            <person name="Zhang W."/>
            <person name="Yang X."/>
            <person name="Jeffery I.B."/>
            <person name="Cooney J.C."/>
            <person name="Kagawa T.F."/>
            <person name="Liu W."/>
            <person name="Song Y."/>
            <person name="Salvetti E."/>
            <person name="Wrobel A."/>
            <person name="Rasinkangas P."/>
            <person name="Parkhill J."/>
            <person name="Rea M.C."/>
            <person name="O'Sullivan O."/>
            <person name="Ritari J."/>
            <person name="Douillard F.P."/>
            <person name="Paul Ross R."/>
            <person name="Yang R."/>
            <person name="Briner A.E."/>
            <person name="Felis G.E."/>
            <person name="de Vos W.M."/>
            <person name="Barrangou R."/>
            <person name="Klaenhammer T.R."/>
            <person name="Caufield P.W."/>
            <person name="Cui Y."/>
            <person name="Zhang H."/>
            <person name="O'Toole P.W."/>
        </authorList>
    </citation>
    <scope>NUCLEOTIDE SEQUENCE [LARGE SCALE GENOMIC DNA]</scope>
    <source>
        <strain evidence="2 3">DSM 20405</strain>
    </source>
</reference>
<sequence>MNRILYLDKLSFLNLCYNESQKEIIMNKIIIYAKTNHKIFDLYLDDDTIIINCLLTDYSSIQQEMQRLFPDYHYMHYVDYTGSVVSSFYSANAAEYSFNNDSSFNDYSFDEIYTPSKETDNHEREKLYYRIKEDIRQIKKPQAKPHKKRLSAYGIVLIMTILLLIGSQSLVMISTSHLKALDKYHIYHVFNGYMFKEYFKIGVEPRQIPDELIAKYKLDINKNLYVGLDEKLNIIDLSYKSNLDHYYSVTFLQNNHRYFYAPKTIKCPKDFPSNEHFAYVNNKSEIFSSSQLSKLRADSSKKVTFYSTIRKYLLFIVLFLMISHSNITITNKKAA</sequence>
<dbReference type="PATRIC" id="fig|1410657.5.peg.413"/>
<feature type="transmembrane region" description="Helical" evidence="1">
    <location>
        <begin position="312"/>
        <end position="329"/>
    </location>
</feature>
<comment type="caution">
    <text evidence="2">The sequence shown here is derived from an EMBL/GenBank/DDBJ whole genome shotgun (WGS) entry which is preliminary data.</text>
</comment>
<evidence type="ECO:0000313" key="2">
    <source>
        <dbReference type="EMBL" id="KRN50150.1"/>
    </source>
</evidence>
<proteinExistence type="predicted"/>
<keyword evidence="1" id="KW-0812">Transmembrane</keyword>
<evidence type="ECO:0000256" key="1">
    <source>
        <dbReference type="SAM" id="Phobius"/>
    </source>
</evidence>
<keyword evidence="1" id="KW-0472">Membrane</keyword>
<keyword evidence="3" id="KW-1185">Reference proteome</keyword>
<keyword evidence="1" id="KW-1133">Transmembrane helix</keyword>
<feature type="transmembrane region" description="Helical" evidence="1">
    <location>
        <begin position="150"/>
        <end position="173"/>
    </location>
</feature>
<evidence type="ECO:0000313" key="3">
    <source>
        <dbReference type="Proteomes" id="UP000051841"/>
    </source>
</evidence>
<gene>
    <name evidence="2" type="ORF">IV49_GL000389</name>
</gene>
<organism evidence="2 3">
    <name type="scientific">Kandleria vitulina DSM 20405</name>
    <dbReference type="NCBI Taxonomy" id="1410657"/>
    <lineage>
        <taxon>Bacteria</taxon>
        <taxon>Bacillati</taxon>
        <taxon>Bacillota</taxon>
        <taxon>Erysipelotrichia</taxon>
        <taxon>Erysipelotrichales</taxon>
        <taxon>Coprobacillaceae</taxon>
        <taxon>Kandleria</taxon>
    </lineage>
</organism>
<protein>
    <submittedName>
        <fullName evidence="2">Uncharacterized protein</fullName>
    </submittedName>
</protein>
<name>A0A0R2HEW9_9FIRM</name>
<accession>A0A0R2HEW9</accession>
<dbReference type="AlphaFoldDB" id="A0A0R2HEW9"/>
<dbReference type="EMBL" id="JQBL01000013">
    <property type="protein sequence ID" value="KRN50150.1"/>
    <property type="molecule type" value="Genomic_DNA"/>
</dbReference>
<dbReference type="Proteomes" id="UP000051841">
    <property type="component" value="Unassembled WGS sequence"/>
</dbReference>